<dbReference type="EMBL" id="CAJZBQ010000053">
    <property type="protein sequence ID" value="CAG9331931.1"/>
    <property type="molecule type" value="Genomic_DNA"/>
</dbReference>
<dbReference type="SUPFAM" id="SSF50249">
    <property type="entry name" value="Nucleic acid-binding proteins"/>
    <property type="match status" value="1"/>
</dbReference>
<evidence type="ECO:0000259" key="8">
    <source>
        <dbReference type="Pfam" id="PF14743"/>
    </source>
</evidence>
<evidence type="ECO:0008006" key="11">
    <source>
        <dbReference type="Google" id="ProtNLM"/>
    </source>
</evidence>
<organism evidence="9 10">
    <name type="scientific">Blepharisma stoltei</name>
    <dbReference type="NCBI Taxonomy" id="1481888"/>
    <lineage>
        <taxon>Eukaryota</taxon>
        <taxon>Sar</taxon>
        <taxon>Alveolata</taxon>
        <taxon>Ciliophora</taxon>
        <taxon>Postciliodesmatophora</taxon>
        <taxon>Heterotrichea</taxon>
        <taxon>Heterotrichida</taxon>
        <taxon>Blepharismidae</taxon>
        <taxon>Blepharisma</taxon>
    </lineage>
</organism>
<accession>A0AAU9K3F1</accession>
<dbReference type="Pfam" id="PF14743">
    <property type="entry name" value="DNA_ligase_OB_2"/>
    <property type="match status" value="1"/>
</dbReference>
<feature type="domain" description="DNA ligase OB-like" evidence="8">
    <location>
        <begin position="615"/>
        <end position="679"/>
    </location>
</feature>
<feature type="domain" description="ATP-dependent DNA ligase family profile" evidence="6">
    <location>
        <begin position="438"/>
        <end position="601"/>
    </location>
</feature>
<dbReference type="Gene3D" id="3.30.470.30">
    <property type="entry name" value="DNA ligase/mRNA capping enzyme"/>
    <property type="match status" value="1"/>
</dbReference>
<keyword evidence="5" id="KW-0234">DNA repair</keyword>
<dbReference type="GO" id="GO:0005524">
    <property type="term" value="F:ATP binding"/>
    <property type="evidence" value="ECO:0007669"/>
    <property type="project" value="InterPro"/>
</dbReference>
<evidence type="ECO:0000313" key="10">
    <source>
        <dbReference type="Proteomes" id="UP001162131"/>
    </source>
</evidence>
<dbReference type="InterPro" id="IPR013761">
    <property type="entry name" value="SAM/pointed_sf"/>
</dbReference>
<dbReference type="InterPro" id="IPR012340">
    <property type="entry name" value="NA-bd_OB-fold"/>
</dbReference>
<evidence type="ECO:0000256" key="5">
    <source>
        <dbReference type="ARBA" id="ARBA00023204"/>
    </source>
</evidence>
<feature type="domain" description="SAM" evidence="7">
    <location>
        <begin position="326"/>
        <end position="374"/>
    </location>
</feature>
<dbReference type="GO" id="GO:0003910">
    <property type="term" value="F:DNA ligase (ATP) activity"/>
    <property type="evidence" value="ECO:0007669"/>
    <property type="project" value="InterPro"/>
</dbReference>
<keyword evidence="10" id="KW-1185">Reference proteome</keyword>
<sequence>MDSIDFGINSKIYMQNSDGKFWEIRNENQTNHIRTGKISGGKEEDIETSWKRFNSIDKALLKGKDMITSKRSKGYAFKQAPEIAVVDEFLGDYLEKGPEFIKIQVHEERVKTEKGSRAGPPETSIYTYKDHQTALAKAKEMIRKMLATGYKRNSPKFTFDFNKSDLIKTMSICSEEGNKKEGGFLSELDKQCTLEISEDEEETHSLDAPKSQPGFLRRSGAVEIDDHAFPVSQALLLSSMHQHQIVEDEENGVLTSFIFEKPDIKDEDLNTSQHTEVLAETEEEILEKTDEENEMDLNQTQMLENLPVKRSREKINPYTTIQSMMDSINLGRYVLNFETRGIHPDQVLTMNENDLQELGIPKKIRQKILGSIQNGEWVPALTGSAILPYDEEEKVKQRKIEGNDLIRIDPRYVIERGKGKPADKIQVLLAQTWDDSIDPTGWIMSEKLDGVRCYWNGSRLQSRNGNPFFAPKFFIEKLPKTVSLDGELWMGRKQFSECVGIIKRQDAQKYDMNEWAKIVYVLFDAPSLKAPFEDRLNYLHNLAAKLQSPYVRAHEHYRCESKEHMERELQRVQDLGGEGLMLRKPGSMYEHRRSDTLLKVKTFFDAEATVTGHQKGTGRLANLMGALEVVGDNGVNFKIGSGFTDEQRRRPPKIGSRVTYKYQEVSNKGKPRFPIFLRVHPGF</sequence>
<dbReference type="InterPro" id="IPR012310">
    <property type="entry name" value="DNA_ligase_ATP-dep_cent"/>
</dbReference>
<dbReference type="InterPro" id="IPR016059">
    <property type="entry name" value="DNA_ligase_ATP-dep_CS"/>
</dbReference>
<dbReference type="Gene3D" id="1.10.150.50">
    <property type="entry name" value="Transcription Factor, Ets-1"/>
    <property type="match status" value="1"/>
</dbReference>
<dbReference type="Proteomes" id="UP001162131">
    <property type="component" value="Unassembled WGS sequence"/>
</dbReference>
<dbReference type="Gene3D" id="3.30.1490.70">
    <property type="match status" value="1"/>
</dbReference>
<dbReference type="Gene3D" id="2.40.50.140">
    <property type="entry name" value="Nucleic acid-binding proteins"/>
    <property type="match status" value="1"/>
</dbReference>
<dbReference type="SUPFAM" id="SSF56091">
    <property type="entry name" value="DNA ligase/mRNA capping enzyme, catalytic domain"/>
    <property type="match status" value="1"/>
</dbReference>
<gene>
    <name evidence="9" type="ORF">BSTOLATCC_MIC53988</name>
</gene>
<dbReference type="Pfam" id="PF07647">
    <property type="entry name" value="SAM_2"/>
    <property type="match status" value="1"/>
</dbReference>
<name>A0AAU9K3F1_9CILI</name>
<dbReference type="CDD" id="cd07896">
    <property type="entry name" value="Adenylation_kDNA_ligase_like"/>
    <property type="match status" value="1"/>
</dbReference>
<evidence type="ECO:0000256" key="4">
    <source>
        <dbReference type="ARBA" id="ARBA00022763"/>
    </source>
</evidence>
<dbReference type="PROSITE" id="PS00333">
    <property type="entry name" value="DNA_LIGASE_A2"/>
    <property type="match status" value="1"/>
</dbReference>
<comment type="cofactor">
    <cofactor evidence="1">
        <name>a divalent metal cation</name>
        <dbReference type="ChEBI" id="CHEBI:60240"/>
    </cofactor>
</comment>
<dbReference type="Pfam" id="PF01068">
    <property type="entry name" value="DNA_ligase_A_M"/>
    <property type="match status" value="1"/>
</dbReference>
<dbReference type="PANTHER" id="PTHR47810">
    <property type="entry name" value="DNA LIGASE"/>
    <property type="match status" value="1"/>
</dbReference>
<keyword evidence="4" id="KW-0227">DNA damage</keyword>
<dbReference type="GO" id="GO:0006260">
    <property type="term" value="P:DNA replication"/>
    <property type="evidence" value="ECO:0007669"/>
    <property type="project" value="UniProtKB-KW"/>
</dbReference>
<dbReference type="AlphaFoldDB" id="A0AAU9K3F1"/>
<reference evidence="9" key="1">
    <citation type="submission" date="2021-09" db="EMBL/GenBank/DDBJ databases">
        <authorList>
            <consortium name="AG Swart"/>
            <person name="Singh M."/>
            <person name="Singh A."/>
            <person name="Seah K."/>
            <person name="Emmerich C."/>
        </authorList>
    </citation>
    <scope>NUCLEOTIDE SEQUENCE</scope>
    <source>
        <strain evidence="9">ATCC30299</strain>
    </source>
</reference>
<evidence type="ECO:0000256" key="3">
    <source>
        <dbReference type="ARBA" id="ARBA00022705"/>
    </source>
</evidence>
<dbReference type="NCBIfam" id="NF006592">
    <property type="entry name" value="PRK09125.1"/>
    <property type="match status" value="1"/>
</dbReference>
<evidence type="ECO:0000256" key="1">
    <source>
        <dbReference type="ARBA" id="ARBA00001968"/>
    </source>
</evidence>
<keyword evidence="3" id="KW-0235">DNA replication</keyword>
<proteinExistence type="predicted"/>
<dbReference type="GO" id="GO:0006281">
    <property type="term" value="P:DNA repair"/>
    <property type="evidence" value="ECO:0007669"/>
    <property type="project" value="UniProtKB-KW"/>
</dbReference>
<dbReference type="GO" id="GO:0006310">
    <property type="term" value="P:DNA recombination"/>
    <property type="evidence" value="ECO:0007669"/>
    <property type="project" value="InterPro"/>
</dbReference>
<dbReference type="InterPro" id="IPR050326">
    <property type="entry name" value="NAD_dep_DNA_ligaseB"/>
</dbReference>
<evidence type="ECO:0000256" key="2">
    <source>
        <dbReference type="ARBA" id="ARBA00022598"/>
    </source>
</evidence>
<dbReference type="InterPro" id="IPR029319">
    <property type="entry name" value="DNA_ligase_OB"/>
</dbReference>
<dbReference type="CDD" id="cd08041">
    <property type="entry name" value="OBF_kDNA_ligase_like"/>
    <property type="match status" value="1"/>
</dbReference>
<evidence type="ECO:0000259" key="7">
    <source>
        <dbReference type="Pfam" id="PF07647"/>
    </source>
</evidence>
<dbReference type="InterPro" id="IPR001660">
    <property type="entry name" value="SAM"/>
</dbReference>
<dbReference type="PANTHER" id="PTHR47810:SF1">
    <property type="entry name" value="DNA LIGASE B"/>
    <property type="match status" value="1"/>
</dbReference>
<comment type="caution">
    <text evidence="9">The sequence shown here is derived from an EMBL/GenBank/DDBJ whole genome shotgun (WGS) entry which is preliminary data.</text>
</comment>
<evidence type="ECO:0000313" key="9">
    <source>
        <dbReference type="EMBL" id="CAG9331931.1"/>
    </source>
</evidence>
<evidence type="ECO:0000259" key="6">
    <source>
        <dbReference type="Pfam" id="PF01068"/>
    </source>
</evidence>
<dbReference type="SUPFAM" id="SSF47769">
    <property type="entry name" value="SAM/Pointed domain"/>
    <property type="match status" value="1"/>
</dbReference>
<keyword evidence="2" id="KW-0436">Ligase</keyword>
<protein>
    <recommendedName>
        <fullName evidence="11">DNA ligase</fullName>
    </recommendedName>
</protein>